<sequence length="260" mass="28258">MKPSRTAWLFVALALLLAVALVLFLPARWLLPWLQPRLHGLSLEGVHGLVWNGSAERLLGPDGRPLGRLRWQLSRRALWGDVDLDLALDGPQLTAHGRLQRDAQGRLLWRGVTAQLDLADWTGEAVTPLGRPQGRLDITLPRVLLQGGWPLALQGQVHWHDAAMRTRGGGVALGDLTMALEGANGVLQGRLRDDGDGPLAADGRWQASSLGWRLDLRLQPRSADTRLRHWLARLGPPAADGSVQLHRRGGLAAAVPGTSP</sequence>
<keyword evidence="9" id="KW-0472">Membrane</keyword>
<accession>A0ABU8J9D4</accession>
<evidence type="ECO:0000256" key="10">
    <source>
        <dbReference type="ARBA" id="ARBA00030772"/>
    </source>
</evidence>
<comment type="subcellular location">
    <subcellularLocation>
        <location evidence="1">Cell inner membrane</location>
    </subcellularLocation>
</comment>
<dbReference type="Proteomes" id="UP001381174">
    <property type="component" value="Unassembled WGS sequence"/>
</dbReference>
<keyword evidence="4" id="KW-0813">Transport</keyword>
<reference evidence="11 12" key="1">
    <citation type="journal article" date="2014" name="Int. J. Syst. Evol. Microbiol.">
        <title>Fulvimonas yonginensis sp. nov., isolated from greenhouse soil, and emended description of the genus Fulvimonas.</title>
        <authorList>
            <person name="Ahn J.H."/>
            <person name="Kim S.J."/>
            <person name="Weon H.Y."/>
            <person name="Hong S.B."/>
            <person name="Seok S.J."/>
            <person name="Kwon S.W."/>
        </authorList>
    </citation>
    <scope>NUCLEOTIDE SEQUENCE [LARGE SCALE GENOMIC DNA]</scope>
    <source>
        <strain evidence="11 12">KACC 16952</strain>
    </source>
</reference>
<keyword evidence="6" id="KW-0997">Cell inner membrane</keyword>
<dbReference type="EMBL" id="JBBBNY010000002">
    <property type="protein sequence ID" value="MEI7036115.1"/>
    <property type="molecule type" value="Genomic_DNA"/>
</dbReference>
<evidence type="ECO:0000256" key="8">
    <source>
        <dbReference type="ARBA" id="ARBA00022927"/>
    </source>
</evidence>
<evidence type="ECO:0000256" key="2">
    <source>
        <dbReference type="ARBA" id="ARBA00007208"/>
    </source>
</evidence>
<protein>
    <recommendedName>
        <fullName evidence="3">Type II secretion system protein N</fullName>
    </recommendedName>
    <alternativeName>
        <fullName evidence="10">General secretion pathway protein N</fullName>
    </alternativeName>
</protein>
<evidence type="ECO:0000256" key="7">
    <source>
        <dbReference type="ARBA" id="ARBA00022692"/>
    </source>
</evidence>
<keyword evidence="8" id="KW-0653">Protein transport</keyword>
<evidence type="ECO:0000256" key="1">
    <source>
        <dbReference type="ARBA" id="ARBA00004533"/>
    </source>
</evidence>
<evidence type="ECO:0000256" key="3">
    <source>
        <dbReference type="ARBA" id="ARBA00021563"/>
    </source>
</evidence>
<keyword evidence="7" id="KW-0812">Transmembrane</keyword>
<evidence type="ECO:0000256" key="9">
    <source>
        <dbReference type="ARBA" id="ARBA00023136"/>
    </source>
</evidence>
<comment type="caution">
    <text evidence="11">The sequence shown here is derived from an EMBL/GenBank/DDBJ whole genome shotgun (WGS) entry which is preliminary data.</text>
</comment>
<evidence type="ECO:0000313" key="11">
    <source>
        <dbReference type="EMBL" id="MEI7036115.1"/>
    </source>
</evidence>
<keyword evidence="5" id="KW-1003">Cell membrane</keyword>
<dbReference type="InterPro" id="IPR022792">
    <property type="entry name" value="T2SS_protein-GspN"/>
</dbReference>
<dbReference type="Pfam" id="PF01203">
    <property type="entry name" value="T2SSN"/>
    <property type="match status" value="1"/>
</dbReference>
<gene>
    <name evidence="11" type="primary">gspN</name>
    <name evidence="11" type="ORF">WAT24_05010</name>
</gene>
<dbReference type="RefSeq" id="WP_336806724.1">
    <property type="nucleotide sequence ID" value="NZ_JBBBNY010000002.1"/>
</dbReference>
<evidence type="ECO:0000256" key="4">
    <source>
        <dbReference type="ARBA" id="ARBA00022448"/>
    </source>
</evidence>
<organism evidence="11 12">
    <name type="scientific">Fulvimonas yonginensis</name>
    <dbReference type="NCBI Taxonomy" id="1495200"/>
    <lineage>
        <taxon>Bacteria</taxon>
        <taxon>Pseudomonadati</taxon>
        <taxon>Pseudomonadota</taxon>
        <taxon>Gammaproteobacteria</taxon>
        <taxon>Lysobacterales</taxon>
        <taxon>Rhodanobacteraceae</taxon>
        <taxon>Fulvimonas</taxon>
    </lineage>
</organism>
<evidence type="ECO:0000313" key="12">
    <source>
        <dbReference type="Proteomes" id="UP001381174"/>
    </source>
</evidence>
<keyword evidence="12" id="KW-1185">Reference proteome</keyword>
<evidence type="ECO:0000256" key="6">
    <source>
        <dbReference type="ARBA" id="ARBA00022519"/>
    </source>
</evidence>
<evidence type="ECO:0000256" key="5">
    <source>
        <dbReference type="ARBA" id="ARBA00022475"/>
    </source>
</evidence>
<comment type="similarity">
    <text evidence="2">Belongs to the GSP N family.</text>
</comment>
<proteinExistence type="inferred from homology"/>
<name>A0ABU8J9D4_9GAMM</name>